<dbReference type="CDD" id="cd01545">
    <property type="entry name" value="PBP1_SalR"/>
    <property type="match status" value="1"/>
</dbReference>
<evidence type="ECO:0000256" key="1">
    <source>
        <dbReference type="ARBA" id="ARBA00023015"/>
    </source>
</evidence>
<dbReference type="PROSITE" id="PS50932">
    <property type="entry name" value="HTH_LACI_2"/>
    <property type="match status" value="1"/>
</dbReference>
<dbReference type="GO" id="GO:0000976">
    <property type="term" value="F:transcription cis-regulatory region binding"/>
    <property type="evidence" value="ECO:0007669"/>
    <property type="project" value="TreeGrafter"/>
</dbReference>
<proteinExistence type="predicted"/>
<organism evidence="5 6">
    <name type="scientific">Duganella guangzhouensis</name>
    <dbReference type="NCBI Taxonomy" id="2666084"/>
    <lineage>
        <taxon>Bacteria</taxon>
        <taxon>Pseudomonadati</taxon>
        <taxon>Pseudomonadota</taxon>
        <taxon>Betaproteobacteria</taxon>
        <taxon>Burkholderiales</taxon>
        <taxon>Oxalobacteraceae</taxon>
        <taxon>Telluria group</taxon>
        <taxon>Duganella</taxon>
    </lineage>
</organism>
<sequence length="355" mass="38391">MPRAPKPAASPDEVVRPATGVTLYDVAERAKVSGMTVSRVINDNAHVSEKTREKVMRAIEELGYKVNVAARAARVGTLRVGLLYSNPSAAFLSAFLVGAMGQCSRSGAELILEHCEDLKTQRKAIERLIAKGADGVLIPPPLCDSRSALKHLKEIGMPTVAVATAKPSPQASAVRIDDYDGARSMTKYLLSIGHRDIAFIKGDPEHTPAQLRYQAFIDTMHEEGLQVPAERIAQGMFTYRSGLLAARELLSQKVRPTAIFASNDDMAAAAIAVAHGMHLQVPEDLAIAGFDDTPVAVTVWPELTTIHQPIGDMGRAAVELVVEQVKEKRSGHAPTLKHHLMPYTLEVRESTTLDA</sequence>
<dbReference type="GO" id="GO:0003700">
    <property type="term" value="F:DNA-binding transcription factor activity"/>
    <property type="evidence" value="ECO:0007669"/>
    <property type="project" value="TreeGrafter"/>
</dbReference>
<dbReference type="InterPro" id="IPR046335">
    <property type="entry name" value="LacI/GalR-like_sensor"/>
</dbReference>
<dbReference type="RefSeq" id="WP_154374511.1">
    <property type="nucleotide sequence ID" value="NZ_WKJK01000003.1"/>
</dbReference>
<dbReference type="Gene3D" id="3.40.50.2300">
    <property type="match status" value="2"/>
</dbReference>
<dbReference type="SMART" id="SM00354">
    <property type="entry name" value="HTH_LACI"/>
    <property type="match status" value="1"/>
</dbReference>
<evidence type="ECO:0000259" key="4">
    <source>
        <dbReference type="PROSITE" id="PS50932"/>
    </source>
</evidence>
<accession>A0A6I2KXK8</accession>
<gene>
    <name evidence="5" type="ORF">GJ699_07055</name>
</gene>
<dbReference type="Pfam" id="PF13377">
    <property type="entry name" value="Peripla_BP_3"/>
    <property type="match status" value="1"/>
</dbReference>
<dbReference type="PANTHER" id="PTHR30146:SF153">
    <property type="entry name" value="LACTOSE OPERON REPRESSOR"/>
    <property type="match status" value="1"/>
</dbReference>
<name>A0A6I2KXK8_9BURK</name>
<protein>
    <submittedName>
        <fullName evidence="5">Substrate-binding domain-containing protein</fullName>
    </submittedName>
</protein>
<keyword evidence="2" id="KW-0238">DNA-binding</keyword>
<feature type="domain" description="HTH lacI-type" evidence="4">
    <location>
        <begin position="21"/>
        <end position="75"/>
    </location>
</feature>
<dbReference type="InterPro" id="IPR000843">
    <property type="entry name" value="HTH_LacI"/>
</dbReference>
<keyword evidence="1" id="KW-0805">Transcription regulation</keyword>
<evidence type="ECO:0000313" key="5">
    <source>
        <dbReference type="EMBL" id="MRW89737.1"/>
    </source>
</evidence>
<dbReference type="AlphaFoldDB" id="A0A6I2KXK8"/>
<dbReference type="Pfam" id="PF00356">
    <property type="entry name" value="LacI"/>
    <property type="match status" value="1"/>
</dbReference>
<dbReference type="SUPFAM" id="SSF53822">
    <property type="entry name" value="Periplasmic binding protein-like I"/>
    <property type="match status" value="1"/>
</dbReference>
<dbReference type="Gene3D" id="1.10.260.40">
    <property type="entry name" value="lambda repressor-like DNA-binding domains"/>
    <property type="match status" value="1"/>
</dbReference>
<dbReference type="InterPro" id="IPR010982">
    <property type="entry name" value="Lambda_DNA-bd_dom_sf"/>
</dbReference>
<keyword evidence="3" id="KW-0804">Transcription</keyword>
<dbReference type="CDD" id="cd01392">
    <property type="entry name" value="HTH_LacI"/>
    <property type="match status" value="1"/>
</dbReference>
<keyword evidence="6" id="KW-1185">Reference proteome</keyword>
<evidence type="ECO:0000256" key="2">
    <source>
        <dbReference type="ARBA" id="ARBA00023125"/>
    </source>
</evidence>
<dbReference type="Proteomes" id="UP000433309">
    <property type="component" value="Unassembled WGS sequence"/>
</dbReference>
<dbReference type="EMBL" id="WKJK01000003">
    <property type="protein sequence ID" value="MRW89737.1"/>
    <property type="molecule type" value="Genomic_DNA"/>
</dbReference>
<evidence type="ECO:0000313" key="6">
    <source>
        <dbReference type="Proteomes" id="UP000433309"/>
    </source>
</evidence>
<dbReference type="SUPFAM" id="SSF47413">
    <property type="entry name" value="lambda repressor-like DNA-binding domains"/>
    <property type="match status" value="1"/>
</dbReference>
<dbReference type="PANTHER" id="PTHR30146">
    <property type="entry name" value="LACI-RELATED TRANSCRIPTIONAL REPRESSOR"/>
    <property type="match status" value="1"/>
</dbReference>
<dbReference type="PROSITE" id="PS00356">
    <property type="entry name" value="HTH_LACI_1"/>
    <property type="match status" value="1"/>
</dbReference>
<comment type="caution">
    <text evidence="5">The sequence shown here is derived from an EMBL/GenBank/DDBJ whole genome shotgun (WGS) entry which is preliminary data.</text>
</comment>
<evidence type="ECO:0000256" key="3">
    <source>
        <dbReference type="ARBA" id="ARBA00023163"/>
    </source>
</evidence>
<reference evidence="5 6" key="1">
    <citation type="submission" date="2019-11" db="EMBL/GenBank/DDBJ databases">
        <title>Novel species isolated from a subtropical stream in China.</title>
        <authorList>
            <person name="Lu H."/>
        </authorList>
    </citation>
    <scope>NUCLEOTIDE SEQUENCE [LARGE SCALE GENOMIC DNA]</scope>
    <source>
        <strain evidence="5 6">FT80W</strain>
    </source>
</reference>
<dbReference type="InterPro" id="IPR028082">
    <property type="entry name" value="Peripla_BP_I"/>
</dbReference>